<accession>A0A261V086</accession>
<gene>
    <name evidence="9" type="ORF">CAL28_06155</name>
</gene>
<evidence type="ECO:0000313" key="10">
    <source>
        <dbReference type="Proteomes" id="UP000215767"/>
    </source>
</evidence>
<dbReference type="PIRSF" id="PIRSF000138">
    <property type="entry name" value="Al-hdrx_acd_dh"/>
    <property type="match status" value="1"/>
</dbReference>
<evidence type="ECO:0000259" key="8">
    <source>
        <dbReference type="PROSITE" id="PS51349"/>
    </source>
</evidence>
<feature type="binding site" evidence="7">
    <location>
        <position position="157"/>
    </location>
    <ligand>
        <name>FMN</name>
        <dbReference type="ChEBI" id="CHEBI:58210"/>
    </ligand>
</feature>
<dbReference type="Gene3D" id="3.20.20.70">
    <property type="entry name" value="Aldolase class I"/>
    <property type="match status" value="1"/>
</dbReference>
<proteinExistence type="inferred from homology"/>
<dbReference type="InterPro" id="IPR012133">
    <property type="entry name" value="Alpha-hydoxy_acid_DH_FMN"/>
</dbReference>
<evidence type="ECO:0000256" key="6">
    <source>
        <dbReference type="PIRSR" id="PIRSR000138-1"/>
    </source>
</evidence>
<comment type="cofactor">
    <cofactor evidence="1">
        <name>FMN</name>
        <dbReference type="ChEBI" id="CHEBI:58210"/>
    </cofactor>
</comment>
<dbReference type="InterPro" id="IPR037396">
    <property type="entry name" value="FMN_HAD"/>
</dbReference>
<evidence type="ECO:0000256" key="2">
    <source>
        <dbReference type="ARBA" id="ARBA00022630"/>
    </source>
</evidence>
<dbReference type="PROSITE" id="PS00557">
    <property type="entry name" value="FMN_HYDROXY_ACID_DH_1"/>
    <property type="match status" value="1"/>
</dbReference>
<dbReference type="FunFam" id="3.20.20.70:FF:000029">
    <property type="entry name" value="L-lactate dehydrogenase"/>
    <property type="match status" value="1"/>
</dbReference>
<dbReference type="OrthoDB" id="8717062at2"/>
<feature type="binding site" evidence="7">
    <location>
        <begin position="80"/>
        <end position="82"/>
    </location>
    <ligand>
        <name>FMN</name>
        <dbReference type="ChEBI" id="CHEBI:58210"/>
    </ligand>
</feature>
<feature type="binding site" evidence="7">
    <location>
        <position position="166"/>
    </location>
    <ligand>
        <name>glyoxylate</name>
        <dbReference type="ChEBI" id="CHEBI:36655"/>
    </ligand>
</feature>
<dbReference type="InterPro" id="IPR000262">
    <property type="entry name" value="FMN-dep_DH"/>
</dbReference>
<feature type="binding site" evidence="7">
    <location>
        <position position="109"/>
    </location>
    <ligand>
        <name>FMN</name>
        <dbReference type="ChEBI" id="CHEBI:58210"/>
    </ligand>
</feature>
<feature type="binding site" evidence="7">
    <location>
        <begin position="333"/>
        <end position="334"/>
    </location>
    <ligand>
        <name>FMN</name>
        <dbReference type="ChEBI" id="CHEBI:58210"/>
    </ligand>
</feature>
<evidence type="ECO:0000256" key="4">
    <source>
        <dbReference type="ARBA" id="ARBA00023002"/>
    </source>
</evidence>
<keyword evidence="10" id="KW-1185">Reference proteome</keyword>
<dbReference type="AlphaFoldDB" id="A0A261V086"/>
<feature type="binding site" evidence="7">
    <location>
        <position position="129"/>
    </location>
    <ligand>
        <name>FMN</name>
        <dbReference type="ChEBI" id="CHEBI:58210"/>
    </ligand>
</feature>
<keyword evidence="3 7" id="KW-0288">FMN</keyword>
<feature type="binding site" evidence="7">
    <location>
        <begin position="310"/>
        <end position="314"/>
    </location>
    <ligand>
        <name>FMN</name>
        <dbReference type="ChEBI" id="CHEBI:58210"/>
    </ligand>
</feature>
<feature type="binding site" evidence="7">
    <location>
        <position position="27"/>
    </location>
    <ligand>
        <name>glyoxylate</name>
        <dbReference type="ChEBI" id="CHEBI:36655"/>
    </ligand>
</feature>
<keyword evidence="4" id="KW-0560">Oxidoreductase</keyword>
<dbReference type="CDD" id="cd02809">
    <property type="entry name" value="alpha_hydroxyacid_oxid_FMN"/>
    <property type="match status" value="1"/>
</dbReference>
<evidence type="ECO:0000313" key="9">
    <source>
        <dbReference type="EMBL" id="OZI67261.1"/>
    </source>
</evidence>
<feature type="binding site" evidence="7">
    <location>
        <position position="283"/>
    </location>
    <ligand>
        <name>glyoxylate</name>
        <dbReference type="ChEBI" id="CHEBI:36655"/>
    </ligand>
</feature>
<dbReference type="GO" id="GO:0010181">
    <property type="term" value="F:FMN binding"/>
    <property type="evidence" value="ECO:0007669"/>
    <property type="project" value="InterPro"/>
</dbReference>
<keyword evidence="2 7" id="KW-0285">Flavoprotein</keyword>
<evidence type="ECO:0000256" key="5">
    <source>
        <dbReference type="ARBA" id="ARBA00024042"/>
    </source>
</evidence>
<organism evidence="9 10">
    <name type="scientific">Bordetella genomosp. 11</name>
    <dbReference type="NCBI Taxonomy" id="1416808"/>
    <lineage>
        <taxon>Bacteria</taxon>
        <taxon>Pseudomonadati</taxon>
        <taxon>Pseudomonadota</taxon>
        <taxon>Betaproteobacteria</taxon>
        <taxon>Burkholderiales</taxon>
        <taxon>Alcaligenaceae</taxon>
        <taxon>Bordetella</taxon>
    </lineage>
</organism>
<evidence type="ECO:0000256" key="1">
    <source>
        <dbReference type="ARBA" id="ARBA00001917"/>
    </source>
</evidence>
<evidence type="ECO:0000256" key="7">
    <source>
        <dbReference type="PIRSR" id="PIRSR000138-2"/>
    </source>
</evidence>
<evidence type="ECO:0000256" key="3">
    <source>
        <dbReference type="ARBA" id="ARBA00022643"/>
    </source>
</evidence>
<dbReference type="EMBL" id="NEVS01000001">
    <property type="protein sequence ID" value="OZI67261.1"/>
    <property type="molecule type" value="Genomic_DNA"/>
</dbReference>
<sequence length="408" mass="43522">MRADQALSIADLQAVARRRLPPGIYGYVHGGSEDQSSLRANRAAFARWRFLPRPLVDVSARDQSVQLFGVRYAAPIGISPMGVAGLCGYEGDIAMAQAARQAQVPYVLSAASTTPLERVVQANPDTWYQAYLPARPEVIQPLLERVSNAGVRVLVVTVDVPIASTRENELRNGFSIPLRLSPKLVWGGLIRPRWMAATFARTLWRQGIPRFENFTAQRGGRIITAAKGDHRAGRASMTWAEIAWIRERWQGKLLVKGVLRAADAGRARGIGVDGLFVSNHGGRQLDGAVASLDALPAIAAAAPGLAILLDGGVRRGTDVLKALALGAHAAFIGRPAMYGLAAGGQEGVHHALRLLSREIDVDLALLGCPAVAGLNHEFICPAAGLAPGASRWEGVSAPEPLTEEFSVS</sequence>
<feature type="active site" description="Proton acceptor" evidence="6">
    <location>
        <position position="280"/>
    </location>
</feature>
<feature type="binding site" evidence="7">
    <location>
        <position position="131"/>
    </location>
    <ligand>
        <name>glyoxylate</name>
        <dbReference type="ChEBI" id="CHEBI:36655"/>
    </ligand>
</feature>
<feature type="binding site" evidence="7">
    <location>
        <position position="278"/>
    </location>
    <ligand>
        <name>FMN</name>
        <dbReference type="ChEBI" id="CHEBI:58210"/>
    </ligand>
</feature>
<dbReference type="GO" id="GO:0016614">
    <property type="term" value="F:oxidoreductase activity, acting on CH-OH group of donors"/>
    <property type="evidence" value="ECO:0007669"/>
    <property type="project" value="UniProtKB-ARBA"/>
</dbReference>
<protein>
    <submittedName>
        <fullName evidence="9">Alpha-hydroxy-acid oxidizing enzyme</fullName>
    </submittedName>
</protein>
<dbReference type="InterPro" id="IPR008259">
    <property type="entry name" value="FMN_hydac_DH_AS"/>
</dbReference>
<comment type="similarity">
    <text evidence="5">Belongs to the FMN-dependent alpha-hydroxy acid dehydrogenase family.</text>
</comment>
<dbReference type="Pfam" id="PF01070">
    <property type="entry name" value="FMN_dh"/>
    <property type="match status" value="1"/>
</dbReference>
<feature type="binding site" evidence="7">
    <location>
        <position position="280"/>
    </location>
    <ligand>
        <name>glyoxylate</name>
        <dbReference type="ChEBI" id="CHEBI:36655"/>
    </ligand>
</feature>
<dbReference type="InterPro" id="IPR013785">
    <property type="entry name" value="Aldolase_TIM"/>
</dbReference>
<dbReference type="RefSeq" id="WP_094840454.1">
    <property type="nucleotide sequence ID" value="NZ_NEVS01000001.1"/>
</dbReference>
<name>A0A261V086_9BORD</name>
<dbReference type="PANTHER" id="PTHR10578">
    <property type="entry name" value="S -2-HYDROXY-ACID OXIDASE-RELATED"/>
    <property type="match status" value="1"/>
</dbReference>
<comment type="caution">
    <text evidence="9">The sequence shown here is derived from an EMBL/GenBank/DDBJ whole genome shotgun (WGS) entry which is preliminary data.</text>
</comment>
<dbReference type="PROSITE" id="PS51349">
    <property type="entry name" value="FMN_HYDROXY_ACID_DH_2"/>
    <property type="match status" value="1"/>
</dbReference>
<reference evidence="10" key="1">
    <citation type="submission" date="2017-05" db="EMBL/GenBank/DDBJ databases">
        <title>Complete and WGS of Bordetella genogroups.</title>
        <authorList>
            <person name="Spilker T."/>
            <person name="Lipuma J."/>
        </authorList>
    </citation>
    <scope>NUCLEOTIDE SEQUENCE [LARGE SCALE GENOMIC DNA]</scope>
    <source>
        <strain evidence="10">AU8856</strain>
    </source>
</reference>
<feature type="domain" description="FMN hydroxy acid dehydrogenase" evidence="8">
    <location>
        <begin position="1"/>
        <end position="384"/>
    </location>
</feature>
<dbReference type="PANTHER" id="PTHR10578:SF143">
    <property type="entry name" value="FMN-DEPENDENT ALPHA-HYDROXY ACID DEHYDROGENASE PB1A11.03"/>
    <property type="match status" value="1"/>
</dbReference>
<feature type="binding site" evidence="7">
    <location>
        <position position="256"/>
    </location>
    <ligand>
        <name>FMN</name>
        <dbReference type="ChEBI" id="CHEBI:58210"/>
    </ligand>
</feature>
<dbReference type="Proteomes" id="UP000215767">
    <property type="component" value="Unassembled WGS sequence"/>
</dbReference>
<dbReference type="SUPFAM" id="SSF51395">
    <property type="entry name" value="FMN-linked oxidoreductases"/>
    <property type="match status" value="1"/>
</dbReference>